<dbReference type="STRING" id="373903.Hore_20320"/>
<comment type="catalytic activity">
    <reaction evidence="6">
        <text>cytidine(1402) in 16S rRNA + S-adenosyl-L-methionine = 2'-O-methylcytidine(1402) in 16S rRNA + S-adenosyl-L-homocysteine + H(+)</text>
        <dbReference type="Rhea" id="RHEA:42924"/>
        <dbReference type="Rhea" id="RHEA-COMP:10285"/>
        <dbReference type="Rhea" id="RHEA-COMP:10286"/>
        <dbReference type="ChEBI" id="CHEBI:15378"/>
        <dbReference type="ChEBI" id="CHEBI:57856"/>
        <dbReference type="ChEBI" id="CHEBI:59789"/>
        <dbReference type="ChEBI" id="CHEBI:74495"/>
        <dbReference type="ChEBI" id="CHEBI:82748"/>
        <dbReference type="EC" id="2.1.1.198"/>
    </reaction>
</comment>
<organism evidence="8 9">
    <name type="scientific">Halothermothrix orenii (strain H 168 / OCM 544 / DSM 9562)</name>
    <dbReference type="NCBI Taxonomy" id="373903"/>
    <lineage>
        <taxon>Bacteria</taxon>
        <taxon>Bacillati</taxon>
        <taxon>Bacillota</taxon>
        <taxon>Clostridia</taxon>
        <taxon>Halanaerobiales</taxon>
        <taxon>Halothermotrichaceae</taxon>
        <taxon>Halothermothrix</taxon>
    </lineage>
</organism>
<dbReference type="EC" id="2.1.1.198" evidence="6"/>
<reference evidence="8 9" key="1">
    <citation type="journal article" date="2009" name="PLoS ONE">
        <title>Genome analysis of the anaerobic thermohalophilic bacterium Halothermothrix orenii.</title>
        <authorList>
            <person name="Mavromatis K."/>
            <person name="Ivanova N."/>
            <person name="Anderson I."/>
            <person name="Lykidis A."/>
            <person name="Hooper S.D."/>
            <person name="Sun H."/>
            <person name="Kunin V."/>
            <person name="Lapidus A."/>
            <person name="Hugenholtz P."/>
            <person name="Patel B."/>
            <person name="Kyrpides N.C."/>
        </authorList>
    </citation>
    <scope>NUCLEOTIDE SEQUENCE [LARGE SCALE GENOMIC DNA]</scope>
    <source>
        <strain evidence="9">H 168 / OCM 544 / DSM 9562</strain>
    </source>
</reference>
<accession>B8CZS5</accession>
<evidence type="ECO:0000256" key="1">
    <source>
        <dbReference type="ARBA" id="ARBA00022490"/>
    </source>
</evidence>
<dbReference type="FunFam" id="3.30.950.10:FF:000002">
    <property type="entry name" value="Ribosomal RNA small subunit methyltransferase I"/>
    <property type="match status" value="1"/>
</dbReference>
<dbReference type="Proteomes" id="UP000000719">
    <property type="component" value="Chromosome"/>
</dbReference>
<dbReference type="HOGENOM" id="CLU_044779_1_0_9"/>
<sequence>MNKIGKLYICGTPLGNLEDISFRAIKTLKEVDLVAAEDTRRTVKLLNYYDISTPLTSYHEHNEEKKSEELINKLEEGQKIALVSDAGMPGISDPGLILIQKVIDRGFKVIPVPGPTAAVSALVVSGFDTDRFVFEGFLPRRGKTREERLKDIKNEKRTIIIYESPHRLKKTLRDLHTYIPERRIALIRELTKVYEEKMYGTPSELLEEATKRKIKGELVIVIEGGVKENQTGRDFGSLSVVDHIKMLMDKGYTKKKAIKEVSRVRGLPKKEVYKKAVVIKARPEKR</sequence>
<evidence type="ECO:0000313" key="8">
    <source>
        <dbReference type="EMBL" id="ACL70777.1"/>
    </source>
</evidence>
<dbReference type="SUPFAM" id="SSF53790">
    <property type="entry name" value="Tetrapyrrole methylase"/>
    <property type="match status" value="1"/>
</dbReference>
<dbReference type="NCBIfam" id="TIGR00096">
    <property type="entry name" value="16S rRNA (cytidine(1402)-2'-O)-methyltransferase"/>
    <property type="match status" value="1"/>
</dbReference>
<evidence type="ECO:0000256" key="4">
    <source>
        <dbReference type="ARBA" id="ARBA00022679"/>
    </source>
</evidence>
<dbReference type="Gene3D" id="3.30.950.10">
    <property type="entry name" value="Methyltransferase, Cobalt-precorrin-4 Transmethylase, Domain 2"/>
    <property type="match status" value="1"/>
</dbReference>
<dbReference type="AlphaFoldDB" id="B8CZS5"/>
<dbReference type="PIRSF" id="PIRSF005917">
    <property type="entry name" value="MTase_YraL"/>
    <property type="match status" value="1"/>
</dbReference>
<evidence type="ECO:0000259" key="7">
    <source>
        <dbReference type="Pfam" id="PF00590"/>
    </source>
</evidence>
<evidence type="ECO:0000256" key="6">
    <source>
        <dbReference type="HAMAP-Rule" id="MF_01877"/>
    </source>
</evidence>
<keyword evidence="1 6" id="KW-0963">Cytoplasm</keyword>
<dbReference type="RefSeq" id="WP_015923746.1">
    <property type="nucleotide sequence ID" value="NC_011899.1"/>
</dbReference>
<proteinExistence type="inferred from homology"/>
<dbReference type="HAMAP" id="MF_01877">
    <property type="entry name" value="16SrRNA_methyltr_I"/>
    <property type="match status" value="1"/>
</dbReference>
<dbReference type="InterPro" id="IPR014776">
    <property type="entry name" value="4pyrrole_Mease_sub2"/>
</dbReference>
<keyword evidence="4 6" id="KW-0808">Transferase</keyword>
<comment type="similarity">
    <text evidence="6">Belongs to the methyltransferase superfamily. RsmI family.</text>
</comment>
<dbReference type="InterPro" id="IPR000878">
    <property type="entry name" value="4pyrrol_Mease"/>
</dbReference>
<dbReference type="InterPro" id="IPR035996">
    <property type="entry name" value="4pyrrol_Methylase_sf"/>
</dbReference>
<dbReference type="OrthoDB" id="9809084at2"/>
<dbReference type="Pfam" id="PF00590">
    <property type="entry name" value="TP_methylase"/>
    <property type="match status" value="1"/>
</dbReference>
<gene>
    <name evidence="6" type="primary">rsmI</name>
    <name evidence="8" type="ordered locus">Hore_20320</name>
</gene>
<protein>
    <recommendedName>
        <fullName evidence="6">Ribosomal RNA small subunit methyltransferase I</fullName>
        <ecNumber evidence="6">2.1.1.198</ecNumber>
    </recommendedName>
    <alternativeName>
        <fullName evidence="6">16S rRNA 2'-O-ribose C1402 methyltransferase</fullName>
    </alternativeName>
    <alternativeName>
        <fullName evidence="6">rRNA (cytidine-2'-O-)-methyltransferase RsmI</fullName>
    </alternativeName>
</protein>
<evidence type="ECO:0000256" key="2">
    <source>
        <dbReference type="ARBA" id="ARBA00022552"/>
    </source>
</evidence>
<feature type="domain" description="Tetrapyrrole methylase" evidence="7">
    <location>
        <begin position="6"/>
        <end position="201"/>
    </location>
</feature>
<keyword evidence="2 6" id="KW-0698">rRNA processing</keyword>
<comment type="subcellular location">
    <subcellularLocation>
        <location evidence="6">Cytoplasm</location>
    </subcellularLocation>
</comment>
<dbReference type="Gene3D" id="3.40.1010.10">
    <property type="entry name" value="Cobalt-precorrin-4 Transmethylase, Domain 1"/>
    <property type="match status" value="1"/>
</dbReference>
<keyword evidence="9" id="KW-1185">Reference proteome</keyword>
<dbReference type="EMBL" id="CP001098">
    <property type="protein sequence ID" value="ACL70777.1"/>
    <property type="molecule type" value="Genomic_DNA"/>
</dbReference>
<dbReference type="InterPro" id="IPR014777">
    <property type="entry name" value="4pyrrole_Mease_sub1"/>
</dbReference>
<dbReference type="InterPro" id="IPR008189">
    <property type="entry name" value="rRNA_ssu_MeTfrase_I"/>
</dbReference>
<dbReference type="PANTHER" id="PTHR46111:SF1">
    <property type="entry name" value="RIBOSOMAL RNA SMALL SUBUNIT METHYLTRANSFERASE I"/>
    <property type="match status" value="1"/>
</dbReference>
<dbReference type="PANTHER" id="PTHR46111">
    <property type="entry name" value="RIBOSOMAL RNA SMALL SUBUNIT METHYLTRANSFERASE I"/>
    <property type="match status" value="1"/>
</dbReference>
<keyword evidence="3 6" id="KW-0489">Methyltransferase</keyword>
<name>B8CZS5_HALOH</name>
<evidence type="ECO:0000256" key="3">
    <source>
        <dbReference type="ARBA" id="ARBA00022603"/>
    </source>
</evidence>
<dbReference type="PROSITE" id="PS01296">
    <property type="entry name" value="RSMI"/>
    <property type="match status" value="1"/>
</dbReference>
<dbReference type="CDD" id="cd11648">
    <property type="entry name" value="RsmI"/>
    <property type="match status" value="1"/>
</dbReference>
<dbReference type="KEGG" id="hor:Hore_20320"/>
<dbReference type="GO" id="GO:0005737">
    <property type="term" value="C:cytoplasm"/>
    <property type="evidence" value="ECO:0007669"/>
    <property type="project" value="UniProtKB-SubCell"/>
</dbReference>
<evidence type="ECO:0000256" key="5">
    <source>
        <dbReference type="ARBA" id="ARBA00022691"/>
    </source>
</evidence>
<dbReference type="InterPro" id="IPR018063">
    <property type="entry name" value="SAM_MeTrfase_RsmI_CS"/>
</dbReference>
<evidence type="ECO:0000313" key="9">
    <source>
        <dbReference type="Proteomes" id="UP000000719"/>
    </source>
</evidence>
<keyword evidence="5 6" id="KW-0949">S-adenosyl-L-methionine</keyword>
<dbReference type="GO" id="GO:0070677">
    <property type="term" value="F:rRNA (cytosine-2'-O-)-methyltransferase activity"/>
    <property type="evidence" value="ECO:0007669"/>
    <property type="project" value="UniProtKB-UniRule"/>
</dbReference>
<dbReference type="eggNOG" id="COG0313">
    <property type="taxonomic scope" value="Bacteria"/>
</dbReference>
<dbReference type="FunFam" id="3.40.1010.10:FF:000002">
    <property type="entry name" value="Ribosomal RNA small subunit methyltransferase I"/>
    <property type="match status" value="1"/>
</dbReference>
<comment type="function">
    <text evidence="6">Catalyzes the 2'-O-methylation of the ribose of cytidine 1402 (C1402) in 16S rRNA.</text>
</comment>